<organism evidence="1 2">
    <name type="scientific">Coraliomargarita sinensis</name>
    <dbReference type="NCBI Taxonomy" id="2174842"/>
    <lineage>
        <taxon>Bacteria</taxon>
        <taxon>Pseudomonadati</taxon>
        <taxon>Verrucomicrobiota</taxon>
        <taxon>Opitutia</taxon>
        <taxon>Puniceicoccales</taxon>
        <taxon>Coraliomargaritaceae</taxon>
        <taxon>Coraliomargarita</taxon>
    </lineage>
</organism>
<dbReference type="OrthoDB" id="196777at2"/>
<name>A0A317ZG95_9BACT</name>
<keyword evidence="2" id="KW-1185">Reference proteome</keyword>
<dbReference type="Proteomes" id="UP000247099">
    <property type="component" value="Unassembled WGS sequence"/>
</dbReference>
<sequence length="70" mass="8128">MKLEQGQIWKTNPETHSHNGKPLYLRIVQLERLSVDYKEMHDPKTGNGQHKHATKKQFCRMIKGAELSEG</sequence>
<accession>A0A317ZG95</accession>
<dbReference type="RefSeq" id="WP_110130469.1">
    <property type="nucleotide sequence ID" value="NZ_QHJQ01000003.1"/>
</dbReference>
<evidence type="ECO:0000313" key="1">
    <source>
        <dbReference type="EMBL" id="PXA04664.1"/>
    </source>
</evidence>
<comment type="caution">
    <text evidence="1">The sequence shown here is derived from an EMBL/GenBank/DDBJ whole genome shotgun (WGS) entry which is preliminary data.</text>
</comment>
<dbReference type="InParanoid" id="A0A317ZG95"/>
<dbReference type="EMBL" id="QHJQ01000003">
    <property type="protein sequence ID" value="PXA04664.1"/>
    <property type="molecule type" value="Genomic_DNA"/>
</dbReference>
<evidence type="ECO:0000313" key="2">
    <source>
        <dbReference type="Proteomes" id="UP000247099"/>
    </source>
</evidence>
<dbReference type="AlphaFoldDB" id="A0A317ZG95"/>
<protein>
    <submittedName>
        <fullName evidence="1">Uncharacterized protein</fullName>
    </submittedName>
</protein>
<proteinExistence type="predicted"/>
<reference evidence="1 2" key="1">
    <citation type="submission" date="2018-05" db="EMBL/GenBank/DDBJ databases">
        <title>Coraliomargarita sinensis sp. nov., isolated from a marine solar saltern.</title>
        <authorList>
            <person name="Zhou L.Y."/>
        </authorList>
    </citation>
    <scope>NUCLEOTIDE SEQUENCE [LARGE SCALE GENOMIC DNA]</scope>
    <source>
        <strain evidence="1 2">WN38</strain>
    </source>
</reference>
<gene>
    <name evidence="1" type="ORF">DDZ13_05690</name>
</gene>